<evidence type="ECO:0000313" key="1">
    <source>
        <dbReference type="EMBL" id="HIW87318.1"/>
    </source>
</evidence>
<reference evidence="1" key="2">
    <citation type="submission" date="2021-04" db="EMBL/GenBank/DDBJ databases">
        <authorList>
            <person name="Gilroy R."/>
        </authorList>
    </citation>
    <scope>NUCLEOTIDE SEQUENCE</scope>
    <source>
        <strain evidence="1">Gambia16-930</strain>
    </source>
</reference>
<accession>A0A9D1RFT9</accession>
<proteinExistence type="predicted"/>
<dbReference type="EMBL" id="DXGG01000118">
    <property type="protein sequence ID" value="HIW87318.1"/>
    <property type="molecule type" value="Genomic_DNA"/>
</dbReference>
<evidence type="ECO:0008006" key="3">
    <source>
        <dbReference type="Google" id="ProtNLM"/>
    </source>
</evidence>
<evidence type="ECO:0000313" key="2">
    <source>
        <dbReference type="Proteomes" id="UP000824267"/>
    </source>
</evidence>
<reference evidence="1" key="1">
    <citation type="journal article" date="2021" name="PeerJ">
        <title>Extensive microbial diversity within the chicken gut microbiome revealed by metagenomics and culture.</title>
        <authorList>
            <person name="Gilroy R."/>
            <person name="Ravi A."/>
            <person name="Getino M."/>
            <person name="Pursley I."/>
            <person name="Horton D.L."/>
            <person name="Alikhan N.F."/>
            <person name="Baker D."/>
            <person name="Gharbi K."/>
            <person name="Hall N."/>
            <person name="Watson M."/>
            <person name="Adriaenssens E.M."/>
            <person name="Foster-Nyarko E."/>
            <person name="Jarju S."/>
            <person name="Secka A."/>
            <person name="Antonio M."/>
            <person name="Oren A."/>
            <person name="Chaudhuri R.R."/>
            <person name="La Ragione R."/>
            <person name="Hildebrand F."/>
            <person name="Pallen M.J."/>
        </authorList>
    </citation>
    <scope>NUCLEOTIDE SEQUENCE</scope>
    <source>
        <strain evidence="1">Gambia16-930</strain>
    </source>
</reference>
<dbReference type="AlphaFoldDB" id="A0A9D1RFT9"/>
<dbReference type="Proteomes" id="UP000824267">
    <property type="component" value="Unassembled WGS sequence"/>
</dbReference>
<dbReference type="Gene3D" id="2.40.160.20">
    <property type="match status" value="1"/>
</dbReference>
<protein>
    <recommendedName>
        <fullName evidence="3">Outer membrane protein beta-barrel domain-containing protein</fullName>
    </recommendedName>
</protein>
<dbReference type="SUPFAM" id="SSF56925">
    <property type="entry name" value="OMPA-like"/>
    <property type="match status" value="1"/>
</dbReference>
<gene>
    <name evidence="1" type="ORF">IAC47_03480</name>
</gene>
<comment type="caution">
    <text evidence="1">The sequence shown here is derived from an EMBL/GenBank/DDBJ whole genome shotgun (WGS) entry which is preliminary data.</text>
</comment>
<dbReference type="InterPro" id="IPR011250">
    <property type="entry name" value="OMP/PagP_B-barrel"/>
</dbReference>
<name>A0A9D1RFT9_9BACT</name>
<organism evidence="1 2">
    <name type="scientific">Candidatus Onthomorpha intestinigallinarum</name>
    <dbReference type="NCBI Taxonomy" id="2840880"/>
    <lineage>
        <taxon>Bacteria</taxon>
        <taxon>Pseudomonadati</taxon>
        <taxon>Bacteroidota</taxon>
        <taxon>Bacteroidia</taxon>
        <taxon>Bacteroidales</taxon>
        <taxon>Candidatus Onthomorpha</taxon>
    </lineage>
</organism>
<sequence>MKKQLLFIIFLTAFIGSYAQQRHRTASGEPYDIFLSVKPTGGLAQGDFEKNYTYVYGVNMAFEYQLEEIKLGLGFELGYLYGVPQTFKLPFIQSKKNWGAHQMPFTLTANYYFFNERIKPFVGIGLGVIWGRYDYSLSSEESIDEYYLRDFEGQSGWRFGFIPKIGLMISMDHRNGFGIEFSMPYYIPAGRLENQYSINMALNYTFIID</sequence>